<accession>A0A8K0K972</accession>
<organism evidence="1 2">
    <name type="scientific">Ladona fulva</name>
    <name type="common">Scarce chaser dragonfly</name>
    <name type="synonym">Libellula fulva</name>
    <dbReference type="NCBI Taxonomy" id="123851"/>
    <lineage>
        <taxon>Eukaryota</taxon>
        <taxon>Metazoa</taxon>
        <taxon>Ecdysozoa</taxon>
        <taxon>Arthropoda</taxon>
        <taxon>Hexapoda</taxon>
        <taxon>Insecta</taxon>
        <taxon>Pterygota</taxon>
        <taxon>Palaeoptera</taxon>
        <taxon>Odonata</taxon>
        <taxon>Epiprocta</taxon>
        <taxon>Anisoptera</taxon>
        <taxon>Libelluloidea</taxon>
        <taxon>Libellulidae</taxon>
        <taxon>Ladona</taxon>
    </lineage>
</organism>
<dbReference type="AlphaFoldDB" id="A0A8K0K972"/>
<evidence type="ECO:0000313" key="2">
    <source>
        <dbReference type="Proteomes" id="UP000792457"/>
    </source>
</evidence>
<protein>
    <submittedName>
        <fullName evidence="1">Uncharacterized protein</fullName>
    </submittedName>
</protein>
<reference evidence="1" key="1">
    <citation type="submission" date="2013-04" db="EMBL/GenBank/DDBJ databases">
        <authorList>
            <person name="Qu J."/>
            <person name="Murali S.C."/>
            <person name="Bandaranaike D."/>
            <person name="Bellair M."/>
            <person name="Blankenburg K."/>
            <person name="Chao H."/>
            <person name="Dinh H."/>
            <person name="Doddapaneni H."/>
            <person name="Downs B."/>
            <person name="Dugan-Rocha S."/>
            <person name="Elkadiri S."/>
            <person name="Gnanaolivu R.D."/>
            <person name="Hernandez B."/>
            <person name="Javaid M."/>
            <person name="Jayaseelan J.C."/>
            <person name="Lee S."/>
            <person name="Li M."/>
            <person name="Ming W."/>
            <person name="Munidasa M."/>
            <person name="Muniz J."/>
            <person name="Nguyen L."/>
            <person name="Ongeri F."/>
            <person name="Osuji N."/>
            <person name="Pu L.-L."/>
            <person name="Puazo M."/>
            <person name="Qu C."/>
            <person name="Quiroz J."/>
            <person name="Raj R."/>
            <person name="Weissenberger G."/>
            <person name="Xin Y."/>
            <person name="Zou X."/>
            <person name="Han Y."/>
            <person name="Richards S."/>
            <person name="Worley K."/>
            <person name="Muzny D."/>
            <person name="Gibbs R."/>
        </authorList>
    </citation>
    <scope>NUCLEOTIDE SEQUENCE</scope>
    <source>
        <strain evidence="1">Sampled in the wild</strain>
    </source>
</reference>
<dbReference type="Proteomes" id="UP000792457">
    <property type="component" value="Unassembled WGS sequence"/>
</dbReference>
<proteinExistence type="predicted"/>
<gene>
    <name evidence="1" type="ORF">J437_LFUL004333</name>
</gene>
<name>A0A8K0K972_LADFU</name>
<reference evidence="1" key="2">
    <citation type="submission" date="2017-10" db="EMBL/GenBank/DDBJ databases">
        <title>Ladona fulva Genome sequencing and assembly.</title>
        <authorList>
            <person name="Murali S."/>
            <person name="Richards S."/>
            <person name="Bandaranaike D."/>
            <person name="Bellair M."/>
            <person name="Blankenburg K."/>
            <person name="Chao H."/>
            <person name="Dinh H."/>
            <person name="Doddapaneni H."/>
            <person name="Dugan-Rocha S."/>
            <person name="Elkadiri S."/>
            <person name="Gnanaolivu R."/>
            <person name="Hernandez B."/>
            <person name="Skinner E."/>
            <person name="Javaid M."/>
            <person name="Lee S."/>
            <person name="Li M."/>
            <person name="Ming W."/>
            <person name="Munidasa M."/>
            <person name="Muniz J."/>
            <person name="Nguyen L."/>
            <person name="Hughes D."/>
            <person name="Osuji N."/>
            <person name="Pu L.-L."/>
            <person name="Puazo M."/>
            <person name="Qu C."/>
            <person name="Quiroz J."/>
            <person name="Raj R."/>
            <person name="Weissenberger G."/>
            <person name="Xin Y."/>
            <person name="Zou X."/>
            <person name="Han Y."/>
            <person name="Worley K."/>
            <person name="Muzny D."/>
            <person name="Gibbs R."/>
        </authorList>
    </citation>
    <scope>NUCLEOTIDE SEQUENCE</scope>
    <source>
        <strain evidence="1">Sampled in the wild</strain>
    </source>
</reference>
<dbReference type="EMBL" id="KZ308363">
    <property type="protein sequence ID" value="KAG8228208.1"/>
    <property type="molecule type" value="Genomic_DNA"/>
</dbReference>
<evidence type="ECO:0000313" key="1">
    <source>
        <dbReference type="EMBL" id="KAG8228208.1"/>
    </source>
</evidence>
<comment type="caution">
    <text evidence="1">The sequence shown here is derived from an EMBL/GenBank/DDBJ whole genome shotgun (WGS) entry which is preliminary data.</text>
</comment>
<sequence length="140" mass="15653">MVQNHQTSPSSNVNNAGQSTAQNFAAQNYTMMLTGEIEEHCNGESECYNEIASCPISRAGSHFTHRSSNAYVQHHQLMNAQQMSKSLFEAATFEESYFNIRRARYGFSSPVSKEANDLVSKLLVKWQPSHLSLGMVLVHP</sequence>
<keyword evidence="2" id="KW-1185">Reference proteome</keyword>